<dbReference type="Proteomes" id="UP000245626">
    <property type="component" value="Unassembled WGS sequence"/>
</dbReference>
<reference evidence="1 2" key="1">
    <citation type="journal article" date="2018" name="Mol. Biol. Evol.">
        <title>Broad Genomic Sampling Reveals a Smut Pathogenic Ancestry of the Fungal Clade Ustilaginomycotina.</title>
        <authorList>
            <person name="Kijpornyongpan T."/>
            <person name="Mondo S.J."/>
            <person name="Barry K."/>
            <person name="Sandor L."/>
            <person name="Lee J."/>
            <person name="Lipzen A."/>
            <person name="Pangilinan J."/>
            <person name="LaButti K."/>
            <person name="Hainaut M."/>
            <person name="Henrissat B."/>
            <person name="Grigoriev I.V."/>
            <person name="Spatafora J.W."/>
            <person name="Aime M.C."/>
        </authorList>
    </citation>
    <scope>NUCLEOTIDE SEQUENCE [LARGE SCALE GENOMIC DNA]</scope>
    <source>
        <strain evidence="1 2">SA 807</strain>
    </source>
</reference>
<name>A0ACD0NSA8_9BASI</name>
<keyword evidence="2" id="KW-1185">Reference proteome</keyword>
<evidence type="ECO:0000313" key="2">
    <source>
        <dbReference type="Proteomes" id="UP000245626"/>
    </source>
</evidence>
<protein>
    <submittedName>
        <fullName evidence="1">Pectin lyase-like protein</fullName>
    </submittedName>
</protein>
<sequence length="329" mass="34944">MYLNLFFLITAALSLASVAKAGTYSQCQASDSSLQGCPSGTKYVAAGTKIQTAIDSGAAYILIAPGTYNEQLKVSKNLVMLGSTKGTVTVTHSAYKDLSGSGANRDAATLYVSGSTFYAYDIVFANTADDKTTASQPLGPAAAVYFETNAKASLYNCQVKSWQDSLYAGGNFFMYKGSVWGWVDMLYGDGKSWFSGVTIYNRGCGGGITAWRGASGGAVIQEGGRVTIASDARSGTSGCYLGRPWDSKMKSSYLNTVMDSVVNLKGWSTWSSSDPRYTEGQTIFEEYNSSGAGYDASKRQLVKILTSNPYTIKGFFGDTSFIDSGTASI</sequence>
<organism evidence="1 2">
    <name type="scientific">Violaceomyces palustris</name>
    <dbReference type="NCBI Taxonomy" id="1673888"/>
    <lineage>
        <taxon>Eukaryota</taxon>
        <taxon>Fungi</taxon>
        <taxon>Dikarya</taxon>
        <taxon>Basidiomycota</taxon>
        <taxon>Ustilaginomycotina</taxon>
        <taxon>Ustilaginomycetes</taxon>
        <taxon>Violaceomycetales</taxon>
        <taxon>Violaceomycetaceae</taxon>
        <taxon>Violaceomyces</taxon>
    </lineage>
</organism>
<proteinExistence type="predicted"/>
<dbReference type="EMBL" id="KZ820169">
    <property type="protein sequence ID" value="PWN48627.1"/>
    <property type="molecule type" value="Genomic_DNA"/>
</dbReference>
<gene>
    <name evidence="1" type="ORF">IE53DRAFT_389162</name>
</gene>
<evidence type="ECO:0000313" key="1">
    <source>
        <dbReference type="EMBL" id="PWN48627.1"/>
    </source>
</evidence>
<accession>A0ACD0NSA8</accession>